<name>A0A0D3D3S0_BRAOL</name>
<reference evidence="1" key="2">
    <citation type="submission" date="2015-03" db="UniProtKB">
        <authorList>
            <consortium name="EnsemblPlants"/>
        </authorList>
    </citation>
    <scope>IDENTIFICATION</scope>
</reference>
<organism evidence="1 2">
    <name type="scientific">Brassica oleracea var. oleracea</name>
    <dbReference type="NCBI Taxonomy" id="109376"/>
    <lineage>
        <taxon>Eukaryota</taxon>
        <taxon>Viridiplantae</taxon>
        <taxon>Streptophyta</taxon>
        <taxon>Embryophyta</taxon>
        <taxon>Tracheophyta</taxon>
        <taxon>Spermatophyta</taxon>
        <taxon>Magnoliopsida</taxon>
        <taxon>eudicotyledons</taxon>
        <taxon>Gunneridae</taxon>
        <taxon>Pentapetalae</taxon>
        <taxon>rosids</taxon>
        <taxon>malvids</taxon>
        <taxon>Brassicales</taxon>
        <taxon>Brassicaceae</taxon>
        <taxon>Brassiceae</taxon>
        <taxon>Brassica</taxon>
    </lineage>
</organism>
<dbReference type="Pfam" id="PF04827">
    <property type="entry name" value="Plant_tran"/>
    <property type="match status" value="2"/>
</dbReference>
<keyword evidence="2" id="KW-1185">Reference proteome</keyword>
<dbReference type="Proteomes" id="UP000032141">
    <property type="component" value="Chromosome C7"/>
</dbReference>
<dbReference type="HOGENOM" id="CLU_2021154_0_0_1"/>
<proteinExistence type="predicted"/>
<dbReference type="Gramene" id="Bo7g018670.1">
    <property type="protein sequence ID" value="Bo7g018670.1"/>
    <property type="gene ID" value="Bo7g018670"/>
</dbReference>
<reference evidence="1 2" key="1">
    <citation type="journal article" date="2014" name="Genome Biol.">
        <title>Transcriptome and methylome profiling reveals relics of genome dominance in the mesopolyploid Brassica oleracea.</title>
        <authorList>
            <person name="Parkin I.A."/>
            <person name="Koh C."/>
            <person name="Tang H."/>
            <person name="Robinson S.J."/>
            <person name="Kagale S."/>
            <person name="Clarke W.E."/>
            <person name="Town C.D."/>
            <person name="Nixon J."/>
            <person name="Krishnakumar V."/>
            <person name="Bidwell S.L."/>
            <person name="Denoeud F."/>
            <person name="Belcram H."/>
            <person name="Links M.G."/>
            <person name="Just J."/>
            <person name="Clarke C."/>
            <person name="Bender T."/>
            <person name="Huebert T."/>
            <person name="Mason A.S."/>
            <person name="Pires J.C."/>
            <person name="Barker G."/>
            <person name="Moore J."/>
            <person name="Walley P.G."/>
            <person name="Manoli S."/>
            <person name="Batley J."/>
            <person name="Edwards D."/>
            <person name="Nelson M.N."/>
            <person name="Wang X."/>
            <person name="Paterson A.H."/>
            <person name="King G."/>
            <person name="Bancroft I."/>
            <person name="Chalhoub B."/>
            <person name="Sharpe A.G."/>
        </authorList>
    </citation>
    <scope>NUCLEOTIDE SEQUENCE</scope>
    <source>
        <strain evidence="1 2">cv. TO1000</strain>
    </source>
</reference>
<accession>A0A0D3D3S0</accession>
<sequence>TLNDRNVLDHSLVFDYVEQGNTPRVNFFVNQRPYNMMYYLADDTLNDRNVLDHSLVFDYVGQGNTPRVNFFVNQRPYNMMYYLPDAWKGQYTRGDKGTTTVIPEADATHDLWIWHAFLDVQAH</sequence>
<dbReference type="EnsemblPlants" id="Bo7g018670.1">
    <property type="protein sequence ID" value="Bo7g018670.1"/>
    <property type="gene ID" value="Bo7g018670"/>
</dbReference>
<dbReference type="AlphaFoldDB" id="A0A0D3D3S0"/>
<dbReference type="InterPro" id="IPR006912">
    <property type="entry name" value="Harbinger_derived_prot"/>
</dbReference>
<evidence type="ECO:0000313" key="1">
    <source>
        <dbReference type="EnsemblPlants" id="Bo7g018670.1"/>
    </source>
</evidence>
<evidence type="ECO:0000313" key="2">
    <source>
        <dbReference type="Proteomes" id="UP000032141"/>
    </source>
</evidence>
<protein>
    <submittedName>
        <fullName evidence="1">Uncharacterized protein</fullName>
    </submittedName>
</protein>